<evidence type="ECO:0000313" key="2">
    <source>
        <dbReference type="Proteomes" id="UP000193144"/>
    </source>
</evidence>
<dbReference type="EMBL" id="MCFA01000005">
    <property type="protein sequence ID" value="ORY18773.1"/>
    <property type="molecule type" value="Genomic_DNA"/>
</dbReference>
<feature type="non-terminal residue" evidence="1">
    <location>
        <position position="85"/>
    </location>
</feature>
<keyword evidence="2" id="KW-1185">Reference proteome</keyword>
<name>A0A1Y2A8D0_9PLEO</name>
<proteinExistence type="predicted"/>
<protein>
    <submittedName>
        <fullName evidence="1">Uncharacterized protein</fullName>
    </submittedName>
</protein>
<gene>
    <name evidence="1" type="ORF">BCR34DRAFT_452582</name>
</gene>
<organism evidence="1 2">
    <name type="scientific">Clohesyomyces aquaticus</name>
    <dbReference type="NCBI Taxonomy" id="1231657"/>
    <lineage>
        <taxon>Eukaryota</taxon>
        <taxon>Fungi</taxon>
        <taxon>Dikarya</taxon>
        <taxon>Ascomycota</taxon>
        <taxon>Pezizomycotina</taxon>
        <taxon>Dothideomycetes</taxon>
        <taxon>Pleosporomycetidae</taxon>
        <taxon>Pleosporales</taxon>
        <taxon>Lindgomycetaceae</taxon>
        <taxon>Clohesyomyces</taxon>
    </lineage>
</organism>
<evidence type="ECO:0000313" key="1">
    <source>
        <dbReference type="EMBL" id="ORY18773.1"/>
    </source>
</evidence>
<accession>A0A1Y2A8D0</accession>
<sequence length="85" mass="9949">NMYRTRMLSMQPTRMLYMRQSMRMMRPANKEEHGAHTVSQRLRTLRKIPAELIPLGNVAVGAAIFSIGRKFYTDKNLRLRRQGAQ</sequence>
<dbReference type="AlphaFoldDB" id="A0A1Y2A8D0"/>
<reference evidence="1 2" key="1">
    <citation type="submission" date="2016-07" db="EMBL/GenBank/DDBJ databases">
        <title>Pervasive Adenine N6-methylation of Active Genes in Fungi.</title>
        <authorList>
            <consortium name="DOE Joint Genome Institute"/>
            <person name="Mondo S.J."/>
            <person name="Dannebaum R.O."/>
            <person name="Kuo R.C."/>
            <person name="Labutti K."/>
            <person name="Haridas S."/>
            <person name="Kuo A."/>
            <person name="Salamov A."/>
            <person name="Ahrendt S.R."/>
            <person name="Lipzen A."/>
            <person name="Sullivan W."/>
            <person name="Andreopoulos W.B."/>
            <person name="Clum A."/>
            <person name="Lindquist E."/>
            <person name="Daum C."/>
            <person name="Ramamoorthy G.K."/>
            <person name="Gryganskyi A."/>
            <person name="Culley D."/>
            <person name="Magnuson J.K."/>
            <person name="James T.Y."/>
            <person name="O'Malley M.A."/>
            <person name="Stajich J.E."/>
            <person name="Spatafora J.W."/>
            <person name="Visel A."/>
            <person name="Grigoriev I.V."/>
        </authorList>
    </citation>
    <scope>NUCLEOTIDE SEQUENCE [LARGE SCALE GENOMIC DNA]</scope>
    <source>
        <strain evidence="1 2">CBS 115471</strain>
    </source>
</reference>
<dbReference type="Proteomes" id="UP000193144">
    <property type="component" value="Unassembled WGS sequence"/>
</dbReference>
<comment type="caution">
    <text evidence="1">The sequence shown here is derived from an EMBL/GenBank/DDBJ whole genome shotgun (WGS) entry which is preliminary data.</text>
</comment>
<dbReference type="OrthoDB" id="202195at2759"/>
<feature type="non-terminal residue" evidence="1">
    <location>
        <position position="1"/>
    </location>
</feature>